<dbReference type="AlphaFoldDB" id="A0AAV6UPD4"/>
<feature type="signal peptide" evidence="2">
    <location>
        <begin position="1"/>
        <end position="19"/>
    </location>
</feature>
<dbReference type="Proteomes" id="UP000827092">
    <property type="component" value="Unassembled WGS sequence"/>
</dbReference>
<protein>
    <submittedName>
        <fullName evidence="3">Uncharacterized protein</fullName>
    </submittedName>
</protein>
<comment type="caution">
    <text evidence="3">The sequence shown here is derived from an EMBL/GenBank/DDBJ whole genome shotgun (WGS) entry which is preliminary data.</text>
</comment>
<gene>
    <name evidence="3" type="ORF">JTE90_022708</name>
</gene>
<dbReference type="EMBL" id="JAFNEN010000311">
    <property type="protein sequence ID" value="KAG8186117.1"/>
    <property type="molecule type" value="Genomic_DNA"/>
</dbReference>
<accession>A0AAV6UPD4</accession>
<evidence type="ECO:0000256" key="2">
    <source>
        <dbReference type="SAM" id="SignalP"/>
    </source>
</evidence>
<evidence type="ECO:0000313" key="4">
    <source>
        <dbReference type="Proteomes" id="UP000827092"/>
    </source>
</evidence>
<name>A0AAV6UPD4_9ARAC</name>
<dbReference type="GO" id="GO:0008010">
    <property type="term" value="F:structural constituent of chitin-based larval cuticle"/>
    <property type="evidence" value="ECO:0007669"/>
    <property type="project" value="TreeGrafter"/>
</dbReference>
<keyword evidence="2" id="KW-0732">Signal</keyword>
<organism evidence="3 4">
    <name type="scientific">Oedothorax gibbosus</name>
    <dbReference type="NCBI Taxonomy" id="931172"/>
    <lineage>
        <taxon>Eukaryota</taxon>
        <taxon>Metazoa</taxon>
        <taxon>Ecdysozoa</taxon>
        <taxon>Arthropoda</taxon>
        <taxon>Chelicerata</taxon>
        <taxon>Arachnida</taxon>
        <taxon>Araneae</taxon>
        <taxon>Araneomorphae</taxon>
        <taxon>Entelegynae</taxon>
        <taxon>Araneoidea</taxon>
        <taxon>Linyphiidae</taxon>
        <taxon>Erigoninae</taxon>
        <taxon>Oedothorax</taxon>
    </lineage>
</organism>
<sequence length="220" mass="25823">MNKILCLWIFCVGISQVLAQKKYLIYKTDDGYDVSPKTHQNYVHKAQPYKFGYNIKDAKGNSQYHKEVSDEHNYRTGSYGYTDAYGIYRHVDYVADHEGFRAKVRTNEPGTANSHPADVYMHAEQPPHHLQELYHEPIKAAYSYPQKDQHYQQQNQHYGNAGQHYQQKDQHYQQEEVAQEQLYHDQKPVYEEYIPNVKEKVSIVPVYVPQGNVKSSGYHH</sequence>
<dbReference type="Pfam" id="PF00379">
    <property type="entry name" value="Chitin_bind_4"/>
    <property type="match status" value="1"/>
</dbReference>
<proteinExistence type="predicted"/>
<evidence type="ECO:0000313" key="3">
    <source>
        <dbReference type="EMBL" id="KAG8186117.1"/>
    </source>
</evidence>
<keyword evidence="4" id="KW-1185">Reference proteome</keyword>
<dbReference type="InterPro" id="IPR000618">
    <property type="entry name" value="Insect_cuticle"/>
</dbReference>
<dbReference type="PROSITE" id="PS51155">
    <property type="entry name" value="CHIT_BIND_RR_2"/>
    <property type="match status" value="1"/>
</dbReference>
<keyword evidence="1" id="KW-0193">Cuticle</keyword>
<dbReference type="PANTHER" id="PTHR10380">
    <property type="entry name" value="CUTICLE PROTEIN"/>
    <property type="match status" value="1"/>
</dbReference>
<dbReference type="InterPro" id="IPR050468">
    <property type="entry name" value="Cuticle_Struct_Prot"/>
</dbReference>
<evidence type="ECO:0000256" key="1">
    <source>
        <dbReference type="PROSITE-ProRule" id="PRU00497"/>
    </source>
</evidence>
<feature type="chain" id="PRO_5043966950" evidence="2">
    <location>
        <begin position="20"/>
        <end position="220"/>
    </location>
</feature>
<dbReference type="GO" id="GO:0062129">
    <property type="term" value="C:chitin-based extracellular matrix"/>
    <property type="evidence" value="ECO:0007669"/>
    <property type="project" value="TreeGrafter"/>
</dbReference>
<reference evidence="3 4" key="1">
    <citation type="journal article" date="2022" name="Nat. Ecol. Evol.">
        <title>A masculinizing supergene underlies an exaggerated male reproductive morph in a spider.</title>
        <authorList>
            <person name="Hendrickx F."/>
            <person name="De Corte Z."/>
            <person name="Sonet G."/>
            <person name="Van Belleghem S.M."/>
            <person name="Kostlbacher S."/>
            <person name="Vangestel C."/>
        </authorList>
    </citation>
    <scope>NUCLEOTIDE SEQUENCE [LARGE SCALE GENOMIC DNA]</scope>
    <source>
        <strain evidence="3">W744_W776</strain>
    </source>
</reference>